<proteinExistence type="predicted"/>
<feature type="region of interest" description="Disordered" evidence="1">
    <location>
        <begin position="38"/>
        <end position="112"/>
    </location>
</feature>
<reference evidence="2" key="1">
    <citation type="submission" date="2017-12" db="EMBL/GenBank/DDBJ databases">
        <title>Genome Sequencing Reveals a Rich Biosynthetic Potential.</title>
        <authorList>
            <person name="Bertrand R.L."/>
            <person name="Abdel-Hameed M.E."/>
            <person name="Sorensen J.L."/>
        </authorList>
    </citation>
    <scope>NUCLEOTIDE SEQUENCE</scope>
</reference>
<organism evidence="2">
    <name type="scientific">Cladonia uncialis subsp. uncialis</name>
    <dbReference type="NCBI Taxonomy" id="180999"/>
    <lineage>
        <taxon>Eukaryota</taxon>
        <taxon>Fungi</taxon>
        <taxon>Dikarya</taxon>
        <taxon>Ascomycota</taxon>
        <taxon>Pezizomycotina</taxon>
        <taxon>Lecanoromycetes</taxon>
        <taxon>OSLEUM clade</taxon>
        <taxon>Lecanoromycetidae</taxon>
        <taxon>Lecanorales</taxon>
        <taxon>Lecanorineae</taxon>
        <taxon>Cladoniaceae</taxon>
        <taxon>Cladonia</taxon>
    </lineage>
</organism>
<feature type="compositionally biased region" description="Basic and acidic residues" evidence="1">
    <location>
        <begin position="40"/>
        <end position="54"/>
    </location>
</feature>
<dbReference type="EMBL" id="MG777492">
    <property type="protein sequence ID" value="AUW31111.1"/>
    <property type="molecule type" value="Genomic_DNA"/>
</dbReference>
<evidence type="ECO:0000313" key="2">
    <source>
        <dbReference type="EMBL" id="AUW31111.1"/>
    </source>
</evidence>
<sequence>MGNEELEEMIGELEAEVERLSGVETNIKKAVGQSLSMLERGAKKDGEGDGQKEEAMEEGFEQGHESDESSAGTLVGEGSPEGEVALREMGDLSLDTHGAHNNELKKFQAPSA</sequence>
<dbReference type="AlphaFoldDB" id="A0A2K9YE34"/>
<protein>
    <submittedName>
        <fullName evidence="2">Uncharacterized protein</fullName>
    </submittedName>
</protein>
<evidence type="ECO:0000256" key="1">
    <source>
        <dbReference type="SAM" id="MobiDB-lite"/>
    </source>
</evidence>
<feature type="compositionally biased region" description="Basic and acidic residues" evidence="1">
    <location>
        <begin position="97"/>
        <end position="106"/>
    </location>
</feature>
<name>A0A2K9YE34_CLAUC</name>
<accession>A0A2K9YE34</accession>